<sequence>MTERPTRPRRTRRLALGVTAVLLALFAVPVAATNAYAVTRCDATYRVVAFWPPPPTNTAGFQAEITVTNSGSVKTTGWRIELTMPVGFITVTSYWNATKVPPRPADFENMSHNGVLNPGGSTSFGFIAVNVAGSKRTPNQFFCTAYSLENT</sequence>
<dbReference type="InterPro" id="IPR001919">
    <property type="entry name" value="CBD2"/>
</dbReference>
<name>A0ABQ5R7B2_9ACTN</name>
<comment type="caution">
    <text evidence="3">The sequence shown here is derived from an EMBL/GenBank/DDBJ whole genome shotgun (WGS) entry which is preliminary data.</text>
</comment>
<gene>
    <name evidence="3" type="ORF">Pa4123_71420</name>
</gene>
<dbReference type="Gene3D" id="2.60.40.290">
    <property type="match status" value="1"/>
</dbReference>
<dbReference type="InterPro" id="IPR012291">
    <property type="entry name" value="CBM2_carb-bd_dom_sf"/>
</dbReference>
<feature type="chain" id="PRO_5046537313" description="CBM2 domain-containing protein" evidence="1">
    <location>
        <begin position="38"/>
        <end position="151"/>
    </location>
</feature>
<protein>
    <recommendedName>
        <fullName evidence="2">CBM2 domain-containing protein</fullName>
    </recommendedName>
</protein>
<evidence type="ECO:0000259" key="2">
    <source>
        <dbReference type="PROSITE" id="PS51173"/>
    </source>
</evidence>
<evidence type="ECO:0000256" key="1">
    <source>
        <dbReference type="SAM" id="SignalP"/>
    </source>
</evidence>
<dbReference type="Pfam" id="PF00553">
    <property type="entry name" value="CBM_2"/>
    <property type="match status" value="1"/>
</dbReference>
<dbReference type="RefSeq" id="WP_281903250.1">
    <property type="nucleotide sequence ID" value="NZ_BSDI01000051.1"/>
</dbReference>
<keyword evidence="4" id="KW-1185">Reference proteome</keyword>
<feature type="signal peptide" evidence="1">
    <location>
        <begin position="1"/>
        <end position="37"/>
    </location>
</feature>
<dbReference type="SMART" id="SM00637">
    <property type="entry name" value="CBD_II"/>
    <property type="match status" value="1"/>
</dbReference>
<evidence type="ECO:0000313" key="4">
    <source>
        <dbReference type="Proteomes" id="UP001144280"/>
    </source>
</evidence>
<evidence type="ECO:0000313" key="3">
    <source>
        <dbReference type="EMBL" id="GLI01865.1"/>
    </source>
</evidence>
<dbReference type="SUPFAM" id="SSF49384">
    <property type="entry name" value="Carbohydrate-binding domain"/>
    <property type="match status" value="1"/>
</dbReference>
<feature type="domain" description="CBM2" evidence="2">
    <location>
        <begin position="34"/>
        <end position="151"/>
    </location>
</feature>
<proteinExistence type="predicted"/>
<dbReference type="PROSITE" id="PS51173">
    <property type="entry name" value="CBM2"/>
    <property type="match status" value="1"/>
</dbReference>
<dbReference type="InterPro" id="IPR006311">
    <property type="entry name" value="TAT_signal"/>
</dbReference>
<dbReference type="PROSITE" id="PS51318">
    <property type="entry name" value="TAT"/>
    <property type="match status" value="1"/>
</dbReference>
<organism evidence="3 4">
    <name type="scientific">Phytohabitans aurantiacus</name>
    <dbReference type="NCBI Taxonomy" id="3016789"/>
    <lineage>
        <taxon>Bacteria</taxon>
        <taxon>Bacillati</taxon>
        <taxon>Actinomycetota</taxon>
        <taxon>Actinomycetes</taxon>
        <taxon>Micromonosporales</taxon>
        <taxon>Micromonosporaceae</taxon>
    </lineage>
</organism>
<keyword evidence="1" id="KW-0732">Signal</keyword>
<reference evidence="3" key="1">
    <citation type="submission" date="2022-12" db="EMBL/GenBank/DDBJ databases">
        <title>New Phytohabitans aurantiacus sp. RD004123 nov., an actinomycete isolated from soil.</title>
        <authorList>
            <person name="Triningsih D.W."/>
            <person name="Harunari E."/>
            <person name="Igarashi Y."/>
        </authorList>
    </citation>
    <scope>NUCLEOTIDE SEQUENCE</scope>
    <source>
        <strain evidence="3">RD004123</strain>
    </source>
</reference>
<dbReference type="Proteomes" id="UP001144280">
    <property type="component" value="Unassembled WGS sequence"/>
</dbReference>
<dbReference type="InterPro" id="IPR008965">
    <property type="entry name" value="CBM2/CBM3_carb-bd_dom_sf"/>
</dbReference>
<accession>A0ABQ5R7B2</accession>
<dbReference type="EMBL" id="BSDI01000051">
    <property type="protein sequence ID" value="GLI01865.1"/>
    <property type="molecule type" value="Genomic_DNA"/>
</dbReference>